<dbReference type="AlphaFoldDB" id="A0A8S3TYN3"/>
<proteinExistence type="inferred from homology"/>
<keyword evidence="1" id="KW-0234">DNA repair</keyword>
<dbReference type="InterPro" id="IPR036691">
    <property type="entry name" value="Endo/exonu/phosph_ase_sf"/>
</dbReference>
<dbReference type="Pfam" id="PF05970">
    <property type="entry name" value="PIF1"/>
    <property type="match status" value="1"/>
</dbReference>
<keyword evidence="1" id="KW-0547">Nucleotide-binding</keyword>
<feature type="domain" description="AAA+ ATPase" evidence="2">
    <location>
        <begin position="20"/>
        <end position="173"/>
    </location>
</feature>
<comment type="catalytic activity">
    <reaction evidence="1">
        <text>ATP + H2O = ADP + phosphate + H(+)</text>
        <dbReference type="Rhea" id="RHEA:13065"/>
        <dbReference type="ChEBI" id="CHEBI:15377"/>
        <dbReference type="ChEBI" id="CHEBI:15378"/>
        <dbReference type="ChEBI" id="CHEBI:30616"/>
        <dbReference type="ChEBI" id="CHEBI:43474"/>
        <dbReference type="ChEBI" id="CHEBI:456216"/>
        <dbReference type="EC" id="5.6.2.3"/>
    </reaction>
</comment>
<accession>A0A8S3TYN3</accession>
<dbReference type="Proteomes" id="UP000683360">
    <property type="component" value="Unassembled WGS sequence"/>
</dbReference>
<evidence type="ECO:0000313" key="4">
    <source>
        <dbReference type="Proteomes" id="UP000683360"/>
    </source>
</evidence>
<dbReference type="InterPro" id="IPR051055">
    <property type="entry name" value="PIF1_helicase"/>
</dbReference>
<dbReference type="GO" id="GO:0006310">
    <property type="term" value="P:DNA recombination"/>
    <property type="evidence" value="ECO:0007669"/>
    <property type="project" value="UniProtKB-KW"/>
</dbReference>
<keyword evidence="4" id="KW-1185">Reference proteome</keyword>
<dbReference type="SUPFAM" id="SSF52540">
    <property type="entry name" value="P-loop containing nucleoside triphosphate hydrolases"/>
    <property type="match status" value="2"/>
</dbReference>
<dbReference type="Gene3D" id="3.40.50.300">
    <property type="entry name" value="P-loop containing nucleotide triphosphate hydrolases"/>
    <property type="match status" value="2"/>
</dbReference>
<dbReference type="Pfam" id="PF03372">
    <property type="entry name" value="Exo_endo_phos"/>
    <property type="match status" value="1"/>
</dbReference>
<dbReference type="InterPro" id="IPR005135">
    <property type="entry name" value="Endo/exonuclease/phosphatase"/>
</dbReference>
<dbReference type="InterPro" id="IPR010285">
    <property type="entry name" value="DNA_helicase_pif1-like_DEAD"/>
</dbReference>
<dbReference type="SUPFAM" id="SSF56219">
    <property type="entry name" value="DNase I-like"/>
    <property type="match status" value="1"/>
</dbReference>
<dbReference type="CDD" id="cd18809">
    <property type="entry name" value="SF1_C_RecD"/>
    <property type="match status" value="1"/>
</dbReference>
<keyword evidence="1" id="KW-0067">ATP-binding</keyword>
<comment type="similarity">
    <text evidence="1">Belongs to the helicase family.</text>
</comment>
<dbReference type="GO" id="GO:0043139">
    <property type="term" value="F:5'-3' DNA helicase activity"/>
    <property type="evidence" value="ECO:0007669"/>
    <property type="project" value="UniProtKB-EC"/>
</dbReference>
<dbReference type="GO" id="GO:0000723">
    <property type="term" value="P:telomere maintenance"/>
    <property type="evidence" value="ECO:0007669"/>
    <property type="project" value="InterPro"/>
</dbReference>
<keyword evidence="1" id="KW-0378">Hydrolase</keyword>
<dbReference type="EMBL" id="CAJPWZ010002323">
    <property type="protein sequence ID" value="CAG2235584.1"/>
    <property type="molecule type" value="Genomic_DNA"/>
</dbReference>
<protein>
    <recommendedName>
        <fullName evidence="1">ATP-dependent DNA helicase</fullName>
        <ecNumber evidence="1">5.6.2.3</ecNumber>
    </recommendedName>
</protein>
<comment type="caution">
    <text evidence="3">The sequence shown here is derived from an EMBL/GenBank/DDBJ whole genome shotgun (WGS) entry which is preliminary data.</text>
</comment>
<reference evidence="3" key="1">
    <citation type="submission" date="2021-03" db="EMBL/GenBank/DDBJ databases">
        <authorList>
            <person name="Bekaert M."/>
        </authorList>
    </citation>
    <scope>NUCLEOTIDE SEQUENCE</scope>
</reference>
<dbReference type="PANTHER" id="PTHR47642">
    <property type="entry name" value="ATP-DEPENDENT DNA HELICASE"/>
    <property type="match status" value="1"/>
</dbReference>
<evidence type="ECO:0000256" key="1">
    <source>
        <dbReference type="RuleBase" id="RU363044"/>
    </source>
</evidence>
<keyword evidence="1" id="KW-0233">DNA recombination</keyword>
<dbReference type="GO" id="GO:0016787">
    <property type="term" value="F:hydrolase activity"/>
    <property type="evidence" value="ECO:0007669"/>
    <property type="project" value="UniProtKB-KW"/>
</dbReference>
<dbReference type="SMART" id="SM00382">
    <property type="entry name" value="AAA"/>
    <property type="match status" value="1"/>
</dbReference>
<comment type="cofactor">
    <cofactor evidence="1">
        <name>Mg(2+)</name>
        <dbReference type="ChEBI" id="CHEBI:18420"/>
    </cofactor>
</comment>
<keyword evidence="1" id="KW-0347">Helicase</keyword>
<dbReference type="Gene3D" id="3.60.10.10">
    <property type="entry name" value="Endonuclease/exonuclease/phosphatase"/>
    <property type="match status" value="1"/>
</dbReference>
<dbReference type="InterPro" id="IPR027417">
    <property type="entry name" value="P-loop_NTPase"/>
</dbReference>
<dbReference type="InterPro" id="IPR003593">
    <property type="entry name" value="AAA+_ATPase"/>
</dbReference>
<organism evidence="3 4">
    <name type="scientific">Mytilus edulis</name>
    <name type="common">Blue mussel</name>
    <dbReference type="NCBI Taxonomy" id="6550"/>
    <lineage>
        <taxon>Eukaryota</taxon>
        <taxon>Metazoa</taxon>
        <taxon>Spiralia</taxon>
        <taxon>Lophotrochozoa</taxon>
        <taxon>Mollusca</taxon>
        <taxon>Bivalvia</taxon>
        <taxon>Autobranchia</taxon>
        <taxon>Pteriomorphia</taxon>
        <taxon>Mytilida</taxon>
        <taxon>Mytiloidea</taxon>
        <taxon>Mytilidae</taxon>
        <taxon>Mytilinae</taxon>
        <taxon>Mytilus</taxon>
    </lineage>
</organism>
<name>A0A8S3TYN3_MYTED</name>
<dbReference type="EC" id="5.6.2.3" evidence="1"/>
<dbReference type="GO" id="GO:0005524">
    <property type="term" value="F:ATP binding"/>
    <property type="evidence" value="ECO:0007669"/>
    <property type="project" value="UniProtKB-KW"/>
</dbReference>
<dbReference type="OrthoDB" id="416437at2759"/>
<evidence type="ECO:0000313" key="3">
    <source>
        <dbReference type="EMBL" id="CAG2235584.1"/>
    </source>
</evidence>
<sequence>MVFYQIRQWCLDKVNGKNPDPFKIFINGGAGTGKSHLIKCLCFEANKILSPHAPNPDDIVVLVTAPTATAAFNIAGTTLHQAFSLSKSLPFPYIYMRDEEINKLRAKLQNLHILIIDEISMVGQRVLLYVSERLRQIKQSGNALFGNICVIAVGDFYQLPPVKQKCLYDLRPENFFPLWSSNFSLVELNQIMRQKEGSEFAHLLNRLRVKKKTEHLLPGDYCLLKSCLTHSVPEESLHIFATNKEIDFHNSKMIAKVCQETETIMAQDYDRNPRTGELILQTSPYDTSHDFLPPQLIIGPKARVMLIRNVDITIGLVNGVIGTVISILPGRKESSLPCAVKVLFDNKNIGRKPVSSSQPREHIPIDITPIEENLKKNAVRHQFPLQLAWACTTHKVQGLTTDKAVVSMKNIFAAGMAYVALSRVKSLEGLVIQDLNADKIYCTEQISTALQRMPKYLVQRQDELNLKQNQLRILLHNIQGLIPHIEDLQANCDIQNVNFICLTETWMEKKSALPNLEHFHLIHKPRSESYTSTKGIFNDLSNKKHGGVGIYVRNQQQYTHLSLESCNIECIGVNIDVIKTNILVIYRPVSYTTSIFLEQLQHVIDALPPEDGSTIVMGDFNEDILKSKSPIQLFMEQNEFKQILNKATTDGDTLIDHVYVRGKLPISYDMLQTYYSYHNMVQLQIPVN</sequence>
<keyword evidence="1" id="KW-0227">DNA damage</keyword>
<gene>
    <name evidence="3" type="ORF">MEDL_48165</name>
</gene>
<evidence type="ECO:0000259" key="2">
    <source>
        <dbReference type="SMART" id="SM00382"/>
    </source>
</evidence>
<dbReference type="PANTHER" id="PTHR47642:SF3">
    <property type="entry name" value="ATP-DEPENDENT DNA HELICASE"/>
    <property type="match status" value="1"/>
</dbReference>
<dbReference type="GO" id="GO:0006281">
    <property type="term" value="P:DNA repair"/>
    <property type="evidence" value="ECO:0007669"/>
    <property type="project" value="UniProtKB-KW"/>
</dbReference>